<dbReference type="AlphaFoldDB" id="A0A2N5V7C1"/>
<name>A0A2N5V7C1_9BASI</name>
<evidence type="ECO:0000313" key="3">
    <source>
        <dbReference type="Proteomes" id="UP000235392"/>
    </source>
</evidence>
<gene>
    <name evidence="2" type="ORF">PCASD_08646</name>
</gene>
<reference evidence="2 3" key="1">
    <citation type="submission" date="2017-11" db="EMBL/GenBank/DDBJ databases">
        <title>De novo assembly and phasing of dikaryotic genomes from two isolates of Puccinia coronata f. sp. avenae, the causal agent of oat crown rust.</title>
        <authorList>
            <person name="Miller M.E."/>
            <person name="Zhang Y."/>
            <person name="Omidvar V."/>
            <person name="Sperschneider J."/>
            <person name="Schwessinger B."/>
            <person name="Raley C."/>
            <person name="Palmer J.M."/>
            <person name="Garnica D."/>
            <person name="Upadhyaya N."/>
            <person name="Rathjen J."/>
            <person name="Taylor J.M."/>
            <person name="Park R.F."/>
            <person name="Dodds P.N."/>
            <person name="Hirsch C.D."/>
            <person name="Kianian S.F."/>
            <person name="Figueroa M."/>
        </authorList>
    </citation>
    <scope>NUCLEOTIDE SEQUENCE [LARGE SCALE GENOMIC DNA]</scope>
    <source>
        <strain evidence="2">12SD80</strain>
    </source>
</reference>
<sequence>MGLGVVVGDMLALWRWHRLGVSSPDQRFLDTETNPTSQCDSRRTHVGHNLLGPLTRKAEIWWGITFDASSSPVITITRGFTNGPYQYSRNITNPAPEQSSQPPGYSHPTRARQVWQPSSRRQSPGWASFQSAPWPVHHRLAPRAIISSPILTT</sequence>
<dbReference type="Proteomes" id="UP000235392">
    <property type="component" value="Unassembled WGS sequence"/>
</dbReference>
<feature type="compositionally biased region" description="Polar residues" evidence="1">
    <location>
        <begin position="87"/>
        <end position="103"/>
    </location>
</feature>
<dbReference type="EMBL" id="PGCI01000044">
    <property type="protein sequence ID" value="PLW45897.1"/>
    <property type="molecule type" value="Genomic_DNA"/>
</dbReference>
<organism evidence="2 3">
    <name type="scientific">Puccinia coronata f. sp. avenae</name>
    <dbReference type="NCBI Taxonomy" id="200324"/>
    <lineage>
        <taxon>Eukaryota</taxon>
        <taxon>Fungi</taxon>
        <taxon>Dikarya</taxon>
        <taxon>Basidiomycota</taxon>
        <taxon>Pucciniomycotina</taxon>
        <taxon>Pucciniomycetes</taxon>
        <taxon>Pucciniales</taxon>
        <taxon>Pucciniaceae</taxon>
        <taxon>Puccinia</taxon>
    </lineage>
</organism>
<accession>A0A2N5V7C1</accession>
<proteinExistence type="predicted"/>
<comment type="caution">
    <text evidence="2">The sequence shown here is derived from an EMBL/GenBank/DDBJ whole genome shotgun (WGS) entry which is preliminary data.</text>
</comment>
<feature type="region of interest" description="Disordered" evidence="1">
    <location>
        <begin position="87"/>
        <end position="128"/>
    </location>
</feature>
<evidence type="ECO:0000313" key="2">
    <source>
        <dbReference type="EMBL" id="PLW45897.1"/>
    </source>
</evidence>
<evidence type="ECO:0000256" key="1">
    <source>
        <dbReference type="SAM" id="MobiDB-lite"/>
    </source>
</evidence>
<protein>
    <submittedName>
        <fullName evidence="2">Uncharacterized protein</fullName>
    </submittedName>
</protein>